<dbReference type="Proteomes" id="UP000805841">
    <property type="component" value="Unassembled WGS sequence"/>
</dbReference>
<comment type="caution">
    <text evidence="2">The sequence shown here is derived from an EMBL/GenBank/DDBJ whole genome shotgun (WGS) entry which is preliminary data.</text>
</comment>
<reference evidence="2 3" key="1">
    <citation type="journal article" date="2020" name="Insects">
        <title>Bacteria Belonging to Pseudomonas typographi sp. nov. from the Bark Beetle Ips typographus Have Genomic Potential to Aid in the Host Ecology.</title>
        <authorList>
            <person name="Peral-Aranega E."/>
            <person name="Saati-Santamaria Z."/>
            <person name="Kolarik M."/>
            <person name="Rivas R."/>
            <person name="Garcia-Fraile P."/>
        </authorList>
    </citation>
    <scope>NUCLEOTIDE SEQUENCE [LARGE SCALE GENOMIC DNA]</scope>
    <source>
        <strain evidence="2 3">CA3A</strain>
    </source>
</reference>
<dbReference type="InterPro" id="IPR013785">
    <property type="entry name" value="Aldolase_TIM"/>
</dbReference>
<comment type="pathway">
    <text evidence="1">Carbohydrate metabolism; D-tagatose 6-phosphate degradation; D-glyceraldehyde 3-phosphate and glycerone phosphate from D-tagatose 6-phosphate: step 2/2.</text>
</comment>
<dbReference type="InterPro" id="IPR012062">
    <property type="entry name" value="GatZ/KbaZ-like"/>
</dbReference>
<proteinExistence type="predicted"/>
<dbReference type="PANTHER" id="PTHR32502">
    <property type="entry name" value="N-ACETYLGALACTOSAMINE PERMEASE II COMPONENT-RELATED"/>
    <property type="match status" value="1"/>
</dbReference>
<accession>A0ABR7Z1A2</accession>
<keyword evidence="2" id="KW-0456">Lyase</keyword>
<dbReference type="Pfam" id="PF08013">
    <property type="entry name" value="GatZ_KbaZ-like"/>
    <property type="match status" value="1"/>
</dbReference>
<dbReference type="GO" id="GO:0009025">
    <property type="term" value="F:tagatose-bisphosphate aldolase activity"/>
    <property type="evidence" value="ECO:0007669"/>
    <property type="project" value="UniProtKB-EC"/>
</dbReference>
<dbReference type="SUPFAM" id="SSF51569">
    <property type="entry name" value="Aldolase"/>
    <property type="match status" value="1"/>
</dbReference>
<evidence type="ECO:0000256" key="1">
    <source>
        <dbReference type="ARBA" id="ARBA00005191"/>
    </source>
</evidence>
<gene>
    <name evidence="2" type="ORF">HAQ05_10605</name>
</gene>
<dbReference type="EC" id="4.1.2.40" evidence="2"/>
<dbReference type="NCBIfam" id="TIGR02810">
    <property type="entry name" value="agaZ_gatZ"/>
    <property type="match status" value="1"/>
</dbReference>
<dbReference type="Gene3D" id="3.20.20.70">
    <property type="entry name" value="Aldolase class I"/>
    <property type="match status" value="1"/>
</dbReference>
<evidence type="ECO:0000313" key="2">
    <source>
        <dbReference type="EMBL" id="MBD1599153.1"/>
    </source>
</evidence>
<evidence type="ECO:0000313" key="3">
    <source>
        <dbReference type="Proteomes" id="UP000805841"/>
    </source>
</evidence>
<dbReference type="PANTHER" id="PTHR32502:SF2">
    <property type="entry name" value="D-TAGATOSE-1,6-BISPHOSPHATE ALDOLASE SUBUNIT KBAZ"/>
    <property type="match status" value="1"/>
</dbReference>
<protein>
    <submittedName>
        <fullName evidence="2">D-tagatose-bisphosphate aldolase, class II, non-catalytic subunit</fullName>
        <ecNumber evidence="2">4.1.2.40</ecNumber>
    </submittedName>
</protein>
<organism evidence="2 3">
    <name type="scientific">Pseudomonas typographi</name>
    <dbReference type="NCBI Taxonomy" id="2715964"/>
    <lineage>
        <taxon>Bacteria</taxon>
        <taxon>Pseudomonadati</taxon>
        <taxon>Pseudomonadota</taxon>
        <taxon>Gammaproteobacteria</taxon>
        <taxon>Pseudomonadales</taxon>
        <taxon>Pseudomonadaceae</taxon>
        <taxon>Pseudomonas</taxon>
    </lineage>
</organism>
<dbReference type="InterPro" id="IPR050303">
    <property type="entry name" value="GatZ_KbaZ_carbometab"/>
</dbReference>
<keyword evidence="3" id="KW-1185">Reference proteome</keyword>
<dbReference type="Gene3D" id="1.10.400.20">
    <property type="entry name" value="putative tagatose 6-phosphate kinase domain like"/>
    <property type="match status" value="1"/>
</dbReference>
<name>A0ABR7Z1A2_9PSED</name>
<sequence length="431" mass="46292">MQAHYLQKLAQAHAQGKPVGVTSVCSAHAWVIEAALREAQAALGPVLIEATCNQVNHEGGYTGMAPADFRQFVLGIAGQVGFDPDRLILGGDHLGPNPWKDLPAEQAMGKAEKMLEAYARAGFSKIHLDTSMACAGEANPLPGPLIAERAAWLAAVVERTVVAAGLPLPVYVIGTEVPVPGGALERVEGLLVTTPQAARETLALHRVAFRALGLQSAFARVVGLVVQPGVEFGNENVVIYAPAKARGLSAVLQQAPQVVFEAHSTDYQPAAALAHLVSDGFAILKVGPGLTFALREALYALDHIAATLGVVAEPQRLHRTMETLMQAKPHYWDKYYHGDEQALRLQRHFSYSDRIRYYWPFEAAAEAVEALFEALGDRPIPDTLVSQYLPQLYPQIANGLGATSAKGLVLAAIAYVLKHYRAACEGQRPLT</sequence>
<dbReference type="RefSeq" id="WP_190420190.1">
    <property type="nucleotide sequence ID" value="NZ_JAAOCA010000011.1"/>
</dbReference>
<dbReference type="EMBL" id="JAAOCA010000011">
    <property type="protein sequence ID" value="MBD1599153.1"/>
    <property type="molecule type" value="Genomic_DNA"/>
</dbReference>
<dbReference type="PIRSF" id="PIRSF009264">
    <property type="entry name" value="TagBP_ald_AgaZ"/>
    <property type="match status" value="1"/>
</dbReference>